<feature type="domain" description="Chromatin assembly factor 1 subunit A dimerization" evidence="2">
    <location>
        <begin position="441"/>
        <end position="510"/>
    </location>
</feature>
<evidence type="ECO:0000259" key="3">
    <source>
        <dbReference type="Pfam" id="PF21796"/>
    </source>
</evidence>
<feature type="region of interest" description="Disordered" evidence="1">
    <location>
        <begin position="294"/>
        <end position="314"/>
    </location>
</feature>
<dbReference type="Proteomes" id="UP000026962">
    <property type="component" value="Chromosome 7"/>
</dbReference>
<feature type="compositionally biased region" description="Acidic residues" evidence="1">
    <location>
        <begin position="483"/>
        <end position="505"/>
    </location>
</feature>
<dbReference type="InterPro" id="IPR048800">
    <property type="entry name" value="Cac1-like_C"/>
</dbReference>
<evidence type="ECO:0000313" key="5">
    <source>
        <dbReference type="Proteomes" id="UP000026962"/>
    </source>
</evidence>
<dbReference type="GO" id="GO:0005634">
    <property type="term" value="C:nucleus"/>
    <property type="evidence" value="ECO:0007669"/>
    <property type="project" value="TreeGrafter"/>
</dbReference>
<dbReference type="EnsemblPlants" id="OPUNC07G09130.2">
    <property type="protein sequence ID" value="OPUNC07G09130.2"/>
    <property type="gene ID" value="OPUNC07G09130"/>
</dbReference>
<protein>
    <recommendedName>
        <fullName evidence="6">Chromatin assembly factor 1 subunit p150 C-terminal domain-containing protein</fullName>
    </recommendedName>
</protein>
<feature type="region of interest" description="Disordered" evidence="1">
    <location>
        <begin position="483"/>
        <end position="528"/>
    </location>
</feature>
<feature type="domain" description="Chromatin assembly factor 1 subunit Cac1-like C-terminal" evidence="3">
    <location>
        <begin position="666"/>
        <end position="716"/>
    </location>
</feature>
<evidence type="ECO:0000259" key="2">
    <source>
        <dbReference type="Pfam" id="PF12253"/>
    </source>
</evidence>
<evidence type="ECO:0008006" key="6">
    <source>
        <dbReference type="Google" id="ProtNLM"/>
    </source>
</evidence>
<dbReference type="Gramene" id="OPUNC07G09130.2">
    <property type="protein sequence ID" value="OPUNC07G09130.2"/>
    <property type="gene ID" value="OPUNC07G09130"/>
</dbReference>
<dbReference type="Pfam" id="PF21796">
    <property type="entry name" value="Cac1_C"/>
    <property type="match status" value="1"/>
</dbReference>
<evidence type="ECO:0000313" key="4">
    <source>
        <dbReference type="EnsemblPlants" id="OPUNC07G09130.2"/>
    </source>
</evidence>
<reference evidence="4" key="1">
    <citation type="submission" date="2015-04" db="UniProtKB">
        <authorList>
            <consortium name="EnsemblPlants"/>
        </authorList>
    </citation>
    <scope>IDENTIFICATION</scope>
</reference>
<name>A0A0E0LJ87_ORYPU</name>
<feature type="compositionally biased region" description="Basic and acidic residues" evidence="1">
    <location>
        <begin position="230"/>
        <end position="276"/>
    </location>
</feature>
<keyword evidence="5" id="KW-1185">Reference proteome</keyword>
<feature type="compositionally biased region" description="Basic and acidic residues" evidence="1">
    <location>
        <begin position="506"/>
        <end position="515"/>
    </location>
</feature>
<dbReference type="InterPro" id="IPR022043">
    <property type="entry name" value="CAF1A_DD"/>
</dbReference>
<dbReference type="Pfam" id="PF12253">
    <property type="entry name" value="CAF1A_dimeriz"/>
    <property type="match status" value="1"/>
</dbReference>
<evidence type="ECO:0000256" key="1">
    <source>
        <dbReference type="SAM" id="MobiDB-lite"/>
    </source>
</evidence>
<dbReference type="PANTHER" id="PTHR15272">
    <property type="entry name" value="CHROMATIN ASSEMBLY FACTOR 1 SUBUNIT A CAF-1 SUBUNIT A"/>
    <property type="match status" value="1"/>
</dbReference>
<dbReference type="GO" id="GO:0006334">
    <property type="term" value="P:nucleosome assembly"/>
    <property type="evidence" value="ECO:0007669"/>
    <property type="project" value="TreeGrafter"/>
</dbReference>
<dbReference type="GO" id="GO:0033186">
    <property type="term" value="C:CAF-1 complex"/>
    <property type="evidence" value="ECO:0007669"/>
    <property type="project" value="TreeGrafter"/>
</dbReference>
<accession>A0A0E0LJ87</accession>
<organism evidence="4">
    <name type="scientific">Oryza punctata</name>
    <name type="common">Red rice</name>
    <dbReference type="NCBI Taxonomy" id="4537"/>
    <lineage>
        <taxon>Eukaryota</taxon>
        <taxon>Viridiplantae</taxon>
        <taxon>Streptophyta</taxon>
        <taxon>Embryophyta</taxon>
        <taxon>Tracheophyta</taxon>
        <taxon>Spermatophyta</taxon>
        <taxon>Magnoliopsida</taxon>
        <taxon>Liliopsida</taxon>
        <taxon>Poales</taxon>
        <taxon>Poaceae</taxon>
        <taxon>BOP clade</taxon>
        <taxon>Oryzoideae</taxon>
        <taxon>Oryzeae</taxon>
        <taxon>Oryzinae</taxon>
        <taxon>Oryza</taxon>
    </lineage>
</organism>
<proteinExistence type="predicted"/>
<dbReference type="PANTHER" id="PTHR15272:SF7">
    <property type="entry name" value="OS07G0273301 PROTEIN"/>
    <property type="match status" value="1"/>
</dbReference>
<dbReference type="AlphaFoldDB" id="A0A0E0LJ87"/>
<feature type="region of interest" description="Disordered" evidence="1">
    <location>
        <begin position="230"/>
        <end position="278"/>
    </location>
</feature>
<sequence>MWPQIGSRDALGGFQMDGDEAKESAMDGLASETASRIPYVSKKQPKRKRALVDEEVASAGLQGEIDALFDYYKEVSGYQLKPEEIGCSTNDSIIACLLEESSLPYDKVVDEIYKRMELRNGVTKSFISSSVDNIGQRMSYGISGIHDQVFVDESKSKLWCWETRDLKPLPSQLRGSLQIRRMARKLIHERILAISGTPKVHVNQKNTGSVNASQDYVTVDASLKEKELKHIKEKTEKEAKRADREKAEQNKRSKKHQEEVEKEQKMRKRQQAELKRQASIKKQANFMEHFLRGKKGSNMESPGNHHSMRSPHPNVFSKIEDSSATSAMDCTLSEENQLRSDEIWKLQIAGWRKLYQQKELCRWGVRRNPKIELFKELKLQKCPATAPSEYMSTPSKQHSSRMEHLGSLNFSKFLDQSYDENADTSKTTNANTSSSVWLVKKLLQFDKSHRPAYYGTWTKKSSTVSARHPFKVDPLLDYDVDSDEEWEEEEPGENLSDFDNDDEEAMGEKDSKHDVEEETDNSFVVPNDYQSEDEGVQFEPLSGKLDDTCRLLSIPGVAIEELDVVLQQQKALHSFTEHALKKDRPLVIYNLDHGKADLLDAEDITGILKVEQLCLQALCMKEYLGAPIIDVPVNINLPIKDLDIGRPNKKGPSTPVASKSISGSDLPEFVKIISSCPHGIGKLVESLRVQFPCVPKLQLKNKIREIADFTNNRWQVKKDILDWCGLSLPPVEFAATE</sequence>
<reference evidence="4" key="2">
    <citation type="submission" date="2018-05" db="EMBL/GenBank/DDBJ databases">
        <title>OpunRS2 (Oryza punctata Reference Sequence Version 2).</title>
        <authorList>
            <person name="Zhang J."/>
            <person name="Kudrna D."/>
            <person name="Lee S."/>
            <person name="Talag J."/>
            <person name="Welchert J."/>
            <person name="Wing R.A."/>
        </authorList>
    </citation>
    <scope>NUCLEOTIDE SEQUENCE [LARGE SCALE GENOMIC DNA]</scope>
</reference>